<dbReference type="AlphaFoldDB" id="A0A3B0M122"/>
<gene>
    <name evidence="1" type="ORF">ARTV_2686</name>
</gene>
<reference evidence="1" key="1">
    <citation type="submission" date="2018-04" db="EMBL/GenBank/DDBJ databases">
        <authorList>
            <person name="Go L.Y."/>
            <person name="Mitchell J.A."/>
        </authorList>
    </citation>
    <scope>NUCLEOTIDE SEQUENCE</scope>
    <source>
        <strain evidence="1">ARTV</strain>
    </source>
</reference>
<evidence type="ECO:0000313" key="1">
    <source>
        <dbReference type="EMBL" id="SSW96322.1"/>
    </source>
</evidence>
<sequence>MYGGKIISEKGIEWMSPDVTPLNLVKRVDLTITTGTFGQIIKTETPSNRPIVFYSYLL</sequence>
<protein>
    <submittedName>
        <fullName evidence="1">Uncharacterized protein</fullName>
    </submittedName>
</protein>
<organism evidence="1">
    <name type="scientific">Arsenophonus endosymbiont of Trialeurodes vaporariorum</name>
    <dbReference type="NCBI Taxonomy" id="235567"/>
    <lineage>
        <taxon>Bacteria</taxon>
        <taxon>Pseudomonadati</taxon>
        <taxon>Pseudomonadota</taxon>
        <taxon>Gammaproteobacteria</taxon>
        <taxon>Enterobacterales</taxon>
        <taxon>Morganellaceae</taxon>
        <taxon>Arsenophonus</taxon>
    </lineage>
</organism>
<dbReference type="EMBL" id="UFQR01000013">
    <property type="protein sequence ID" value="SSW96322.1"/>
    <property type="molecule type" value="Genomic_DNA"/>
</dbReference>
<proteinExistence type="predicted"/>
<name>A0A3B0M122_9GAMM</name>
<accession>A0A3B0M122</accession>